<feature type="compositionally biased region" description="Low complexity" evidence="1">
    <location>
        <begin position="62"/>
        <end position="98"/>
    </location>
</feature>
<feature type="transmembrane region" description="Helical" evidence="2">
    <location>
        <begin position="343"/>
        <end position="362"/>
    </location>
</feature>
<feature type="transmembrane region" description="Helical" evidence="2">
    <location>
        <begin position="369"/>
        <end position="387"/>
    </location>
</feature>
<evidence type="ECO:0000313" key="4">
    <source>
        <dbReference type="EMBL" id="CUG87789.1"/>
    </source>
</evidence>
<feature type="transmembrane region" description="Helical" evidence="2">
    <location>
        <begin position="686"/>
        <end position="710"/>
    </location>
</feature>
<keyword evidence="2" id="KW-0812">Transmembrane</keyword>
<keyword evidence="2" id="KW-1133">Transmembrane helix</keyword>
<keyword evidence="2" id="KW-0472">Membrane</keyword>
<feature type="transmembrane region" description="Helical" evidence="2">
    <location>
        <begin position="413"/>
        <end position="437"/>
    </location>
</feature>
<feature type="chain" id="PRO_5006622044" evidence="3">
    <location>
        <begin position="21"/>
        <end position="797"/>
    </location>
</feature>
<name>A0A0S4J8R7_BODSA</name>
<feature type="transmembrane region" description="Helical" evidence="2">
    <location>
        <begin position="564"/>
        <end position="582"/>
    </location>
</feature>
<feature type="transmembrane region" description="Helical" evidence="2">
    <location>
        <begin position="508"/>
        <end position="529"/>
    </location>
</feature>
<reference evidence="5" key="1">
    <citation type="submission" date="2015-09" db="EMBL/GenBank/DDBJ databases">
        <authorList>
            <consortium name="Pathogen Informatics"/>
        </authorList>
    </citation>
    <scope>NUCLEOTIDE SEQUENCE [LARGE SCALE GENOMIC DNA]</scope>
    <source>
        <strain evidence="5">Lake Konstanz</strain>
    </source>
</reference>
<dbReference type="Proteomes" id="UP000051952">
    <property type="component" value="Unassembled WGS sequence"/>
</dbReference>
<feature type="transmembrane region" description="Helical" evidence="2">
    <location>
        <begin position="458"/>
        <end position="478"/>
    </location>
</feature>
<feature type="signal peptide" evidence="3">
    <location>
        <begin position="1"/>
        <end position="20"/>
    </location>
</feature>
<dbReference type="AlphaFoldDB" id="A0A0S4J8R7"/>
<sequence>MPPVAFLLFLFLSSSHLSQGEEDVSSCVNDVLLFSVSSMTYSDAINVVASMDDVCPPVIVTAAPNNTSSPNNNNTNVNNTTDATSASSANNNTGSEEAGSGGDGSTTCIHYDACVVKWSSVPSLATTGAEGSAVYVPPVMIAGALSPYLEMRYLSSIMALFSTMWGVETVVDDDDGSGGIGAYGYQCTVDVVWAWWDNGQQTTIALGQQFVIVLNAPKWSASLRNDSTLVNGTVDGFQRKFMRDQPREVLRASSSVFDSQSCVLSFASHLSTNASAIFQTLFGPPNVTSNAATGSLAAPSLLLAAAAPPSPTYRWSPGGVSTVQVSFDASVERVLPIELEDGLVIALVAVNVLLLPVVPVLGGMSVSSVLLFASPYCVASSTVVLSLERGRYRPITELFGATRISLGDDPKPLLLDSVVCGLVYFCILVGLLAFRGIGTLTLHRVAPPTQSFDICSRLLLTIASLAPLVAVVFLGALLGPSTELLAPTPVNSTSTTTSSWASDGAWSWVYVLVALVILLGVIQMLLVFAHLATRTHRLYDGIDDDVGAAVSSARFVRSDAPRGIIALVLAVVELEGLVQPSMVYLRPFASVLAPFRKSWAEWMLLSGLIPWIHAFHLAVPTLSCGVTEMVVAVCWSLSLVTFAITRPLWNSVESILFVIFALLMVASCSMMAVYHRQDDDLLSHELLEAGQIATATTACVLLVWCVFSGLSDVRFWLNRTLAIRSIWGNDEDLWWRNCIRVPVSSMLQQNVTDDEDDDDLKDEADGPITKAVKGEEHDVQARSLRFPSALSAGVCPL</sequence>
<keyword evidence="5" id="KW-1185">Reference proteome</keyword>
<evidence type="ECO:0000256" key="1">
    <source>
        <dbReference type="SAM" id="MobiDB-lite"/>
    </source>
</evidence>
<feature type="transmembrane region" description="Helical" evidence="2">
    <location>
        <begin position="655"/>
        <end position="674"/>
    </location>
</feature>
<gene>
    <name evidence="4" type="ORF">BSAL_12020</name>
</gene>
<accession>A0A0S4J8R7</accession>
<dbReference type="EMBL" id="CYKH01001592">
    <property type="protein sequence ID" value="CUG87789.1"/>
    <property type="molecule type" value="Genomic_DNA"/>
</dbReference>
<dbReference type="VEuPathDB" id="TriTrypDB:BSAL_12020"/>
<protein>
    <submittedName>
        <fullName evidence="4">Membrane-associated protein, putative</fullName>
    </submittedName>
</protein>
<proteinExistence type="predicted"/>
<evidence type="ECO:0000313" key="5">
    <source>
        <dbReference type="Proteomes" id="UP000051952"/>
    </source>
</evidence>
<evidence type="ECO:0000256" key="2">
    <source>
        <dbReference type="SAM" id="Phobius"/>
    </source>
</evidence>
<evidence type="ECO:0000256" key="3">
    <source>
        <dbReference type="SAM" id="SignalP"/>
    </source>
</evidence>
<organism evidence="4 5">
    <name type="scientific">Bodo saltans</name>
    <name type="common">Flagellated protozoan</name>
    <dbReference type="NCBI Taxonomy" id="75058"/>
    <lineage>
        <taxon>Eukaryota</taxon>
        <taxon>Discoba</taxon>
        <taxon>Euglenozoa</taxon>
        <taxon>Kinetoplastea</taxon>
        <taxon>Metakinetoplastina</taxon>
        <taxon>Eubodonida</taxon>
        <taxon>Bodonidae</taxon>
        <taxon>Bodo</taxon>
    </lineage>
</organism>
<feature type="region of interest" description="Disordered" evidence="1">
    <location>
        <begin position="62"/>
        <end position="102"/>
    </location>
</feature>
<keyword evidence="3" id="KW-0732">Signal</keyword>